<protein>
    <submittedName>
        <fullName evidence="2">Glycoprotein-n-acetylgalactosamine 3-beta-galactosyltransferase 1</fullName>
    </submittedName>
</protein>
<dbReference type="AlphaFoldDB" id="A0AAV3ZTC9"/>
<name>A0AAV3ZTC9_9GAST</name>
<feature type="transmembrane region" description="Helical" evidence="1">
    <location>
        <begin position="12"/>
        <end position="28"/>
    </location>
</feature>
<sequence>MSWNSKSRDSIALVFIGVSVLFLFATVFKARNLLIDRREAETFRSRVRILCWVPSMEKHWFTKLKAVNETWAKRCDKVLYFISSPKNKSHDVVGMYNSVHGVVLRACPMV</sequence>
<proteinExistence type="predicted"/>
<accession>A0AAV3ZTC9</accession>
<keyword evidence="3" id="KW-1185">Reference proteome</keyword>
<organism evidence="2 3">
    <name type="scientific">Plakobranchus ocellatus</name>
    <dbReference type="NCBI Taxonomy" id="259542"/>
    <lineage>
        <taxon>Eukaryota</taxon>
        <taxon>Metazoa</taxon>
        <taxon>Spiralia</taxon>
        <taxon>Lophotrochozoa</taxon>
        <taxon>Mollusca</taxon>
        <taxon>Gastropoda</taxon>
        <taxon>Heterobranchia</taxon>
        <taxon>Euthyneura</taxon>
        <taxon>Panpulmonata</taxon>
        <taxon>Sacoglossa</taxon>
        <taxon>Placobranchoidea</taxon>
        <taxon>Plakobranchidae</taxon>
        <taxon>Plakobranchus</taxon>
    </lineage>
</organism>
<evidence type="ECO:0000313" key="2">
    <source>
        <dbReference type="EMBL" id="GFN98087.1"/>
    </source>
</evidence>
<dbReference type="Gene3D" id="3.90.550.50">
    <property type="match status" value="1"/>
</dbReference>
<keyword evidence="1" id="KW-1133">Transmembrane helix</keyword>
<evidence type="ECO:0000256" key="1">
    <source>
        <dbReference type="SAM" id="Phobius"/>
    </source>
</evidence>
<dbReference type="Proteomes" id="UP000735302">
    <property type="component" value="Unassembled WGS sequence"/>
</dbReference>
<keyword evidence="1" id="KW-0472">Membrane</keyword>
<comment type="caution">
    <text evidence="2">The sequence shown here is derived from an EMBL/GenBank/DDBJ whole genome shotgun (WGS) entry which is preliminary data.</text>
</comment>
<evidence type="ECO:0000313" key="3">
    <source>
        <dbReference type="Proteomes" id="UP000735302"/>
    </source>
</evidence>
<reference evidence="2 3" key="1">
    <citation type="journal article" date="2021" name="Elife">
        <title>Chloroplast acquisition without the gene transfer in kleptoplastic sea slugs, Plakobranchus ocellatus.</title>
        <authorList>
            <person name="Maeda T."/>
            <person name="Takahashi S."/>
            <person name="Yoshida T."/>
            <person name="Shimamura S."/>
            <person name="Takaki Y."/>
            <person name="Nagai Y."/>
            <person name="Toyoda A."/>
            <person name="Suzuki Y."/>
            <person name="Arimoto A."/>
            <person name="Ishii H."/>
            <person name="Satoh N."/>
            <person name="Nishiyama T."/>
            <person name="Hasebe M."/>
            <person name="Maruyama T."/>
            <person name="Minagawa J."/>
            <person name="Obokata J."/>
            <person name="Shigenobu S."/>
        </authorList>
    </citation>
    <scope>NUCLEOTIDE SEQUENCE [LARGE SCALE GENOMIC DNA]</scope>
</reference>
<keyword evidence="1" id="KW-0812">Transmembrane</keyword>
<dbReference type="EMBL" id="BLXT01002832">
    <property type="protein sequence ID" value="GFN98087.1"/>
    <property type="molecule type" value="Genomic_DNA"/>
</dbReference>
<gene>
    <name evidence="2" type="ORF">PoB_002459300</name>
</gene>